<proteinExistence type="predicted"/>
<dbReference type="Proteomes" id="UP000601435">
    <property type="component" value="Unassembled WGS sequence"/>
</dbReference>
<feature type="non-terminal residue" evidence="2">
    <location>
        <position position="264"/>
    </location>
</feature>
<feature type="region of interest" description="Disordered" evidence="1">
    <location>
        <begin position="192"/>
        <end position="222"/>
    </location>
</feature>
<accession>A0A812WW45</accession>
<feature type="non-terminal residue" evidence="2">
    <location>
        <position position="1"/>
    </location>
</feature>
<comment type="caution">
    <text evidence="2">The sequence shown here is derived from an EMBL/GenBank/DDBJ whole genome shotgun (WGS) entry which is preliminary data.</text>
</comment>
<dbReference type="OrthoDB" id="447490at2759"/>
<feature type="compositionally biased region" description="Basic and acidic residues" evidence="1">
    <location>
        <begin position="39"/>
        <end position="72"/>
    </location>
</feature>
<evidence type="ECO:0000313" key="2">
    <source>
        <dbReference type="EMBL" id="CAE7692260.1"/>
    </source>
</evidence>
<dbReference type="AlphaFoldDB" id="A0A812WW45"/>
<reference evidence="2" key="1">
    <citation type="submission" date="2021-02" db="EMBL/GenBank/DDBJ databases">
        <authorList>
            <person name="Dougan E. K."/>
            <person name="Rhodes N."/>
            <person name="Thang M."/>
            <person name="Chan C."/>
        </authorList>
    </citation>
    <scope>NUCLEOTIDE SEQUENCE</scope>
</reference>
<feature type="compositionally biased region" description="Pro residues" evidence="1">
    <location>
        <begin position="122"/>
        <end position="131"/>
    </location>
</feature>
<gene>
    <name evidence="2" type="primary">RBMS2</name>
    <name evidence="2" type="ORF">SNEC2469_LOCUS19939</name>
</gene>
<dbReference type="EMBL" id="CAJNJA010034398">
    <property type="protein sequence ID" value="CAE7692260.1"/>
    <property type="molecule type" value="Genomic_DNA"/>
</dbReference>
<feature type="compositionally biased region" description="Pro residues" evidence="1">
    <location>
        <begin position="201"/>
        <end position="214"/>
    </location>
</feature>
<feature type="compositionally biased region" description="Low complexity" evidence="1">
    <location>
        <begin position="108"/>
        <end position="121"/>
    </location>
</feature>
<organism evidence="2 3">
    <name type="scientific">Symbiodinium necroappetens</name>
    <dbReference type="NCBI Taxonomy" id="1628268"/>
    <lineage>
        <taxon>Eukaryota</taxon>
        <taxon>Sar</taxon>
        <taxon>Alveolata</taxon>
        <taxon>Dinophyceae</taxon>
        <taxon>Suessiales</taxon>
        <taxon>Symbiodiniaceae</taxon>
        <taxon>Symbiodinium</taxon>
    </lineage>
</organism>
<evidence type="ECO:0000256" key="1">
    <source>
        <dbReference type="SAM" id="MobiDB-lite"/>
    </source>
</evidence>
<feature type="compositionally biased region" description="Basic residues" evidence="1">
    <location>
        <begin position="1"/>
        <end position="11"/>
    </location>
</feature>
<feature type="region of interest" description="Disordered" evidence="1">
    <location>
        <begin position="1"/>
        <end position="143"/>
    </location>
</feature>
<protein>
    <submittedName>
        <fullName evidence="2">RBMS2 protein</fullName>
    </submittedName>
</protein>
<evidence type="ECO:0000313" key="3">
    <source>
        <dbReference type="Proteomes" id="UP000601435"/>
    </source>
</evidence>
<keyword evidence="3" id="KW-1185">Reference proteome</keyword>
<name>A0A812WW45_9DINO</name>
<sequence>LRRGARSRRACGRLAKWRSSDAAEPEELEEASPTQLELQHLKAIHETLQKEHEGLKKQHQDRPSGAHEEIPEGRLPPVPEGPGVQEPVEGEPPQIPEGADQDPPAAPGEPTAPDAPAAPTAPESPPPPPAPKKLLQPTPSAAAKWGWWRNSRVVPEPDAGAFTRHVVRFKDGVQLGPPRVERVWLGTAEGAQGSGYASSLPKPPAAPPAPPAPSTLPGLPEAIGSAPQAWQLQEVWDRLSKPALVPVSIPGCAHLSPELGVPFG</sequence>